<dbReference type="RefSeq" id="WP_265616123.1">
    <property type="nucleotide sequence ID" value="NZ_JAPFRD010000002.1"/>
</dbReference>
<protein>
    <recommendedName>
        <fullName evidence="4">PEP-CTERM sorting domain-containing protein</fullName>
    </recommendedName>
</protein>
<organism evidence="2 3">
    <name type="scientific">Alteromonas aquimaris</name>
    <dbReference type="NCBI Taxonomy" id="2998417"/>
    <lineage>
        <taxon>Bacteria</taxon>
        <taxon>Pseudomonadati</taxon>
        <taxon>Pseudomonadota</taxon>
        <taxon>Gammaproteobacteria</taxon>
        <taxon>Alteromonadales</taxon>
        <taxon>Alteromonadaceae</taxon>
        <taxon>Alteromonas/Salinimonas group</taxon>
        <taxon>Alteromonas</taxon>
    </lineage>
</organism>
<dbReference type="InterPro" id="IPR049672">
    <property type="entry name" value="Xrt_dep_XDP1"/>
</dbReference>
<keyword evidence="1" id="KW-0812">Transmembrane</keyword>
<evidence type="ECO:0000313" key="3">
    <source>
        <dbReference type="Proteomes" id="UP001142810"/>
    </source>
</evidence>
<keyword evidence="1" id="KW-0472">Membrane</keyword>
<dbReference type="EMBL" id="JAPFRD010000002">
    <property type="protein sequence ID" value="MCW8107429.1"/>
    <property type="molecule type" value="Genomic_DNA"/>
</dbReference>
<keyword evidence="1" id="KW-1133">Transmembrane helix</keyword>
<sequence>MLNQTVKIEKVAEELIMKLGKRIFVLCALCLGSVYTASAEDTTWNFNDSLDYSGKNWGNSINISQRGQNVEISAWADTNKKGKIQNGIVANNEHGLLAYNRDDVEWYEHTIDNVTNSDMLLFSFDQAVSLTGLNLGWGFDYQTGQSDISMAGFDSLPSLHGKTWSEVVSLATFSLSLANVSVGSTQQTGITTEAKYWLVGAYNSVFGTTSGAAGGNDGFKLLSLTTHSKEPTGEVSAPATGVLMAGLIAMFVYRRRDR</sequence>
<feature type="transmembrane region" description="Helical" evidence="1">
    <location>
        <begin position="235"/>
        <end position="253"/>
    </location>
</feature>
<proteinExistence type="predicted"/>
<dbReference type="NCBIfam" id="NF041927">
    <property type="entry name" value="Xrt_dep_XDP1"/>
    <property type="match status" value="1"/>
</dbReference>
<evidence type="ECO:0000313" key="2">
    <source>
        <dbReference type="EMBL" id="MCW8107429.1"/>
    </source>
</evidence>
<keyword evidence="3" id="KW-1185">Reference proteome</keyword>
<name>A0ABT3P3T1_9ALTE</name>
<evidence type="ECO:0000256" key="1">
    <source>
        <dbReference type="SAM" id="Phobius"/>
    </source>
</evidence>
<dbReference type="Proteomes" id="UP001142810">
    <property type="component" value="Unassembled WGS sequence"/>
</dbReference>
<reference evidence="2" key="1">
    <citation type="submission" date="2022-11" db="EMBL/GenBank/DDBJ databases">
        <title>Alteromonas sp. nov., isolated from sea water of the Qingdao.</title>
        <authorList>
            <person name="Wang Q."/>
        </authorList>
    </citation>
    <scope>NUCLEOTIDE SEQUENCE</scope>
    <source>
        <strain evidence="2">ASW11-7</strain>
    </source>
</reference>
<accession>A0ABT3P3T1</accession>
<gene>
    <name evidence="2" type="ORF">OPS25_02790</name>
</gene>
<comment type="caution">
    <text evidence="2">The sequence shown here is derived from an EMBL/GenBank/DDBJ whole genome shotgun (WGS) entry which is preliminary data.</text>
</comment>
<evidence type="ECO:0008006" key="4">
    <source>
        <dbReference type="Google" id="ProtNLM"/>
    </source>
</evidence>